<reference evidence="12 13" key="1">
    <citation type="journal article" date="2018" name="IMA Fungus">
        <title>IMA Genome-F 10: Nine draft genome sequences of Claviceps purpurea s.lat., including C. arundinis, C. humidiphila, and C. cf. spartinae, pseudomolecules for the pitch canker pathogen Fusarium circinatum, draft genome of Davidsoniella eucalypti, Grosmannia galeiformis, Quambalaria eucalypti, and Teratosphaeria destructans.</title>
        <authorList>
            <person name="Wingfield B.D."/>
            <person name="Liu M."/>
            <person name="Nguyen H.D."/>
            <person name="Lane F.A."/>
            <person name="Morgan S.W."/>
            <person name="De Vos L."/>
            <person name="Wilken P.M."/>
            <person name="Duong T.A."/>
            <person name="Aylward J."/>
            <person name="Coetzee M.P."/>
            <person name="Dadej K."/>
            <person name="De Beer Z.W."/>
            <person name="Findlay W."/>
            <person name="Havenga M."/>
            <person name="Kolarik M."/>
            <person name="Menzies J.G."/>
            <person name="Naidoo K."/>
            <person name="Pochopski O."/>
            <person name="Shoukouhi P."/>
            <person name="Santana Q.C."/>
            <person name="Seifert K.A."/>
            <person name="Soal N."/>
            <person name="Steenkamp E.T."/>
            <person name="Tatham C.T."/>
            <person name="van der Nest M.A."/>
            <person name="Wingfield M.J."/>
        </authorList>
    </citation>
    <scope>NUCLEOTIDE SEQUENCE [LARGE SCALE GENOMIC DNA]</scope>
    <source>
        <strain evidence="12">CMW44962</strain>
    </source>
</reference>
<name>A0A9W7SIP8_9PEZI</name>
<evidence type="ECO:0000256" key="3">
    <source>
        <dbReference type="ARBA" id="ARBA00022454"/>
    </source>
</evidence>
<dbReference type="GO" id="GO:0051301">
    <property type="term" value="P:cell division"/>
    <property type="evidence" value="ECO:0007669"/>
    <property type="project" value="UniProtKB-KW"/>
</dbReference>
<feature type="domain" description="Shugoshin C-terminal" evidence="10">
    <location>
        <begin position="459"/>
        <end position="481"/>
    </location>
</feature>
<evidence type="ECO:0000256" key="6">
    <source>
        <dbReference type="ARBA" id="ARBA00023054"/>
    </source>
</evidence>
<sequence>MRTKSRPVVQKAPADFDEVRRRFIRQNRELAKANSSQSLRIRNLELEVSRLLSDNLELREKAFRFESDLWHAQRQLSGDAVQRIKQELQAKLAELSGIVSELDDAARPQDGVPAKMPYERPPLEGQWRERQPLIESMRETAMPTISEDKLYARRTLDAGQIQAIRLSDHSSNESPDLGPPPVAHFDYEDPVKPQTSPTASRSSPVDSKEDDDTLPGLSVNLETRRRRKDGQPKLVEIRRRSILPQSPEKEGEGSTMLRTGAKRKLADREMDRPTRPLVKDEFTFSRKPTLSEAKVLEVDAISTCVEANNEPAVESNPDEPLAEVQKPARKVLGEKSANMSPRKVTISRDKGEDSGPEKSEKRAPGRPKPATGGSRTRAKRVSSLPLPSPSRDSNAPEVDDIAPPTEPIPSTLLPKTPAVSDLFSPTPSVPSAKLDDSRTGTPPPSDISTMSITTDGGMRPSRRARGAVNYAEPSLNAKMRRPGKQMVDAISGLQPHTRVISAPSERRSCSASRPVSIKQEPVEDDDAWKHAPSAAETRAVASPLGTKSSDPGTELNPALQTSDNDSAPIEPSSASTNLSTLLSAGTRKRRTTSERADHLLQPLGTDMEATVKRMEELDLYDFKDSSPASTDEKPAPSKKGHRRHSSVPKDVVSTIGEEGGGRRTGASRAAAVASRRRSMVL</sequence>
<reference evidence="12 13" key="2">
    <citation type="journal article" date="2021" name="Curr. Genet.">
        <title>Genetic response to nitrogen starvation in the aggressive Eucalyptus foliar pathogen Teratosphaeria destructans.</title>
        <authorList>
            <person name="Havenga M."/>
            <person name="Wingfield B.D."/>
            <person name="Wingfield M.J."/>
            <person name="Dreyer L.L."/>
            <person name="Roets F."/>
            <person name="Aylward J."/>
        </authorList>
    </citation>
    <scope>NUCLEOTIDE SEQUENCE [LARGE SCALE GENOMIC DNA]</scope>
    <source>
        <strain evidence="12">CMW44962</strain>
    </source>
</reference>
<dbReference type="GO" id="GO:0045132">
    <property type="term" value="P:meiotic chromosome segregation"/>
    <property type="evidence" value="ECO:0007669"/>
    <property type="project" value="InterPro"/>
</dbReference>
<evidence type="ECO:0000256" key="7">
    <source>
        <dbReference type="ARBA" id="ARBA00023306"/>
    </source>
</evidence>
<dbReference type="AlphaFoldDB" id="A0A9W7SIP8"/>
<comment type="caution">
    <text evidence="12">The sequence shown here is derived from an EMBL/GenBank/DDBJ whole genome shotgun (WGS) entry which is preliminary data.</text>
</comment>
<gene>
    <name evidence="12" type="ORF">Tdes44962_MAKER05898</name>
</gene>
<dbReference type="GO" id="GO:0005634">
    <property type="term" value="C:nucleus"/>
    <property type="evidence" value="ECO:0007669"/>
    <property type="project" value="InterPro"/>
</dbReference>
<evidence type="ECO:0000256" key="1">
    <source>
        <dbReference type="ARBA" id="ARBA00004584"/>
    </source>
</evidence>
<proteinExistence type="inferred from homology"/>
<dbReference type="Proteomes" id="UP001138500">
    <property type="component" value="Unassembled WGS sequence"/>
</dbReference>
<keyword evidence="13" id="KW-1185">Reference proteome</keyword>
<comment type="subcellular location">
    <subcellularLocation>
        <location evidence="1">Chromosome</location>
        <location evidence="1">Centromere</location>
    </subcellularLocation>
</comment>
<feature type="compositionally biased region" description="Basic and acidic residues" evidence="9">
    <location>
        <begin position="229"/>
        <end position="239"/>
    </location>
</feature>
<dbReference type="EMBL" id="RIBY02002489">
    <property type="protein sequence ID" value="KAH9811165.1"/>
    <property type="molecule type" value="Genomic_DNA"/>
</dbReference>
<dbReference type="InterPro" id="IPR011515">
    <property type="entry name" value="Shugoshin_C"/>
</dbReference>
<dbReference type="OrthoDB" id="5394106at2759"/>
<keyword evidence="8" id="KW-0137">Centromere</keyword>
<evidence type="ECO:0000256" key="2">
    <source>
        <dbReference type="ARBA" id="ARBA00010845"/>
    </source>
</evidence>
<evidence type="ECO:0000256" key="9">
    <source>
        <dbReference type="SAM" id="MobiDB-lite"/>
    </source>
</evidence>
<feature type="compositionally biased region" description="Basic and acidic residues" evidence="9">
    <location>
        <begin position="346"/>
        <end position="363"/>
    </location>
</feature>
<evidence type="ECO:0000256" key="5">
    <source>
        <dbReference type="ARBA" id="ARBA00022829"/>
    </source>
</evidence>
<dbReference type="InterPro" id="IPR011516">
    <property type="entry name" value="Shugoshin_N"/>
</dbReference>
<feature type="domain" description="Shugoshin N-terminal coiled-coil" evidence="11">
    <location>
        <begin position="19"/>
        <end position="62"/>
    </location>
</feature>
<feature type="region of interest" description="Disordered" evidence="9">
    <location>
        <begin position="308"/>
        <end position="599"/>
    </location>
</feature>
<keyword evidence="7" id="KW-0131">Cell cycle</keyword>
<keyword evidence="3" id="KW-0158">Chromosome</keyword>
<feature type="compositionally biased region" description="Low complexity" evidence="9">
    <location>
        <begin position="572"/>
        <end position="584"/>
    </location>
</feature>
<evidence type="ECO:0000259" key="11">
    <source>
        <dbReference type="Pfam" id="PF07558"/>
    </source>
</evidence>
<dbReference type="Pfam" id="PF07558">
    <property type="entry name" value="Shugoshin_N"/>
    <property type="match status" value="1"/>
</dbReference>
<feature type="compositionally biased region" description="Polar residues" evidence="9">
    <location>
        <begin position="193"/>
        <end position="205"/>
    </location>
</feature>
<keyword evidence="5" id="KW-0159">Chromosome partition</keyword>
<feature type="region of interest" description="Disordered" evidence="9">
    <location>
        <begin position="620"/>
        <end position="681"/>
    </location>
</feature>
<evidence type="ECO:0000313" key="13">
    <source>
        <dbReference type="Proteomes" id="UP001138500"/>
    </source>
</evidence>
<keyword evidence="6" id="KW-0175">Coiled coil</keyword>
<dbReference type="Pfam" id="PF07557">
    <property type="entry name" value="Shugoshin_C"/>
    <property type="match status" value="1"/>
</dbReference>
<accession>A0A9W7SIP8</accession>
<comment type="similarity">
    <text evidence="2">Belongs to the shugoshin family.</text>
</comment>
<evidence type="ECO:0000259" key="10">
    <source>
        <dbReference type="Pfam" id="PF07557"/>
    </source>
</evidence>
<keyword evidence="4" id="KW-0132">Cell division</keyword>
<feature type="compositionally biased region" description="Basic residues" evidence="9">
    <location>
        <begin position="636"/>
        <end position="646"/>
    </location>
</feature>
<evidence type="ECO:0000256" key="8">
    <source>
        <dbReference type="ARBA" id="ARBA00023328"/>
    </source>
</evidence>
<feature type="compositionally biased region" description="Basic and acidic residues" evidence="9">
    <location>
        <begin position="264"/>
        <end position="275"/>
    </location>
</feature>
<evidence type="ECO:0000256" key="4">
    <source>
        <dbReference type="ARBA" id="ARBA00022618"/>
    </source>
</evidence>
<feature type="region of interest" description="Disordered" evidence="9">
    <location>
        <begin position="165"/>
        <end position="275"/>
    </location>
</feature>
<dbReference type="GO" id="GO:0000779">
    <property type="term" value="C:condensed chromosome, centromeric region"/>
    <property type="evidence" value="ECO:0007669"/>
    <property type="project" value="UniProtKB-ARBA"/>
</dbReference>
<protein>
    <submittedName>
        <fullName evidence="12">Shugoshin C terminus</fullName>
    </submittedName>
</protein>
<organism evidence="12 13">
    <name type="scientific">Teratosphaeria destructans</name>
    <dbReference type="NCBI Taxonomy" id="418781"/>
    <lineage>
        <taxon>Eukaryota</taxon>
        <taxon>Fungi</taxon>
        <taxon>Dikarya</taxon>
        <taxon>Ascomycota</taxon>
        <taxon>Pezizomycotina</taxon>
        <taxon>Dothideomycetes</taxon>
        <taxon>Dothideomycetidae</taxon>
        <taxon>Mycosphaerellales</taxon>
        <taxon>Teratosphaeriaceae</taxon>
        <taxon>Teratosphaeria</taxon>
    </lineage>
</organism>
<evidence type="ECO:0000313" key="12">
    <source>
        <dbReference type="EMBL" id="KAH9811165.1"/>
    </source>
</evidence>
<feature type="compositionally biased region" description="Low complexity" evidence="9">
    <location>
        <begin position="664"/>
        <end position="673"/>
    </location>
</feature>
<feature type="compositionally biased region" description="Basic and acidic residues" evidence="9">
    <location>
        <begin position="620"/>
        <end position="635"/>
    </location>
</feature>